<comment type="caution">
    <text evidence="5">The sequence shown here is derived from an EMBL/GenBank/DDBJ whole genome shotgun (WGS) entry which is preliminary data.</text>
</comment>
<dbReference type="InterPro" id="IPR020845">
    <property type="entry name" value="AMP-binding_CS"/>
</dbReference>
<accession>A0A4R7VJT8</accession>
<reference evidence="5 6" key="1">
    <citation type="submission" date="2019-03" db="EMBL/GenBank/DDBJ databases">
        <title>Genomic Encyclopedia of Archaeal and Bacterial Type Strains, Phase II (KMG-II): from individual species to whole genera.</title>
        <authorList>
            <person name="Goeker M."/>
        </authorList>
    </citation>
    <scope>NUCLEOTIDE SEQUENCE [LARGE SCALE GENOMIC DNA]</scope>
    <source>
        <strain evidence="5 6">DSM 45499</strain>
    </source>
</reference>
<keyword evidence="6" id="KW-1185">Reference proteome</keyword>
<evidence type="ECO:0000259" key="4">
    <source>
        <dbReference type="Pfam" id="PF00501"/>
    </source>
</evidence>
<dbReference type="Pfam" id="PF00501">
    <property type="entry name" value="AMP-binding"/>
    <property type="match status" value="1"/>
</dbReference>
<dbReference type="OrthoDB" id="8445630at2"/>
<evidence type="ECO:0000313" key="6">
    <source>
        <dbReference type="Proteomes" id="UP000294927"/>
    </source>
</evidence>
<proteinExistence type="inferred from homology"/>
<dbReference type="SUPFAM" id="SSF56801">
    <property type="entry name" value="Acetyl-CoA synthetase-like"/>
    <property type="match status" value="1"/>
</dbReference>
<comment type="similarity">
    <text evidence="1">Belongs to the ATP-dependent AMP-binding enzyme family.</text>
</comment>
<evidence type="ECO:0000313" key="5">
    <source>
        <dbReference type="EMBL" id="TDV49712.1"/>
    </source>
</evidence>
<feature type="region of interest" description="Disordered" evidence="3">
    <location>
        <begin position="301"/>
        <end position="321"/>
    </location>
</feature>
<dbReference type="EMBL" id="SOCP01000007">
    <property type="protein sequence ID" value="TDV49712.1"/>
    <property type="molecule type" value="Genomic_DNA"/>
</dbReference>
<evidence type="ECO:0000256" key="1">
    <source>
        <dbReference type="ARBA" id="ARBA00006432"/>
    </source>
</evidence>
<keyword evidence="2 5" id="KW-0436">Ligase</keyword>
<dbReference type="Gene3D" id="3.40.50.12780">
    <property type="entry name" value="N-terminal domain of ligase-like"/>
    <property type="match status" value="1"/>
</dbReference>
<protein>
    <submittedName>
        <fullName evidence="5">Acyl-CoA synthetase (AMP-forming)/AMP-acid ligase II</fullName>
    </submittedName>
</protein>
<gene>
    <name evidence="5" type="ORF">CLV71_10751</name>
</gene>
<evidence type="ECO:0000256" key="3">
    <source>
        <dbReference type="SAM" id="MobiDB-lite"/>
    </source>
</evidence>
<name>A0A4R7VJT8_9PSEU</name>
<dbReference type="InterPro" id="IPR042099">
    <property type="entry name" value="ANL_N_sf"/>
</dbReference>
<dbReference type="GO" id="GO:0031956">
    <property type="term" value="F:medium-chain fatty acid-CoA ligase activity"/>
    <property type="evidence" value="ECO:0007669"/>
    <property type="project" value="TreeGrafter"/>
</dbReference>
<dbReference type="InterPro" id="IPR000873">
    <property type="entry name" value="AMP-dep_synth/lig_dom"/>
</dbReference>
<dbReference type="PROSITE" id="PS00455">
    <property type="entry name" value="AMP_BINDING"/>
    <property type="match status" value="1"/>
</dbReference>
<feature type="domain" description="AMP-dependent synthetase/ligase" evidence="4">
    <location>
        <begin position="126"/>
        <end position="341"/>
    </location>
</feature>
<dbReference type="AlphaFoldDB" id="A0A4R7VJT8"/>
<dbReference type="PANTHER" id="PTHR43201">
    <property type="entry name" value="ACYL-COA SYNTHETASE"/>
    <property type="match status" value="1"/>
</dbReference>
<dbReference type="GO" id="GO:0006631">
    <property type="term" value="P:fatty acid metabolic process"/>
    <property type="evidence" value="ECO:0007669"/>
    <property type="project" value="TreeGrafter"/>
</dbReference>
<dbReference type="Proteomes" id="UP000294927">
    <property type="component" value="Unassembled WGS sequence"/>
</dbReference>
<dbReference type="PANTHER" id="PTHR43201:SF5">
    <property type="entry name" value="MEDIUM-CHAIN ACYL-COA LIGASE ACSF2, MITOCHONDRIAL"/>
    <property type="match status" value="1"/>
</dbReference>
<organism evidence="5 6">
    <name type="scientific">Actinophytocola oryzae</name>
    <dbReference type="NCBI Taxonomy" id="502181"/>
    <lineage>
        <taxon>Bacteria</taxon>
        <taxon>Bacillati</taxon>
        <taxon>Actinomycetota</taxon>
        <taxon>Actinomycetes</taxon>
        <taxon>Pseudonocardiales</taxon>
        <taxon>Pseudonocardiaceae</taxon>
    </lineage>
</organism>
<evidence type="ECO:0000256" key="2">
    <source>
        <dbReference type="ARBA" id="ARBA00022598"/>
    </source>
</evidence>
<sequence>MLDLVTHDRAVPSSPAVSVAGRETLTYHDLAGLVGGAERLLRHDGKALVLCAGDRELPTLLAYLAGLRLGHTVAFLPATPEILAAYQPEFVVPAPGAEDGLPELGYLPTETTGARVFRRQAATSAGEIHPDTGVVVATSGSTGSPKAVRLSYAGVAANSAAIVQALGITSAECAPTTLPITHAYGLSVLNSHLLAGACIMLGNRSPLSLAMWDELTRAGATSFAAVPTTYAAFGPAHTTLLGRTRIRTMTQSGARLGEEAARRLGQTMAQRHGRFFVMYGQTEATSRIACLDPADLPARPGSVGRAVPGGTITIEPTPPRHGGIPGEGAVHYRGPGVMLGYAAGRADLARGNEVDVLDTGDLGYLRDGYLYLTGRTKRIVKILGVRVSLDDLEHLVEQPGHPTAVVSDEDDVVRLVGAGDPAVHHAQCAKLAASLGVPGRHVVFQPVDRISQTPGGKVDYQALADRRSGGGTVDRADGLAAALRPGS</sequence>